<evidence type="ECO:0000313" key="2">
    <source>
        <dbReference type="Proteomes" id="UP000011996"/>
    </source>
</evidence>
<gene>
    <name evidence="1" type="ORF">RESH_02527</name>
</gene>
<name>M5S5G2_9BACT</name>
<dbReference type="EMBL" id="ANOF01000082">
    <property type="protein sequence ID" value="EMI26863.1"/>
    <property type="molecule type" value="Genomic_DNA"/>
</dbReference>
<reference evidence="1 2" key="1">
    <citation type="journal article" date="2013" name="Mar. Genomics">
        <title>Expression of sulfatases in Rhodopirellula baltica and the diversity of sulfatases in the genus Rhodopirellula.</title>
        <authorList>
            <person name="Wegner C.E."/>
            <person name="Richter-Heitmann T."/>
            <person name="Klindworth A."/>
            <person name="Klockow C."/>
            <person name="Richter M."/>
            <person name="Achstetter T."/>
            <person name="Glockner F.O."/>
            <person name="Harder J."/>
        </authorList>
    </citation>
    <scope>NUCLEOTIDE SEQUENCE [LARGE SCALE GENOMIC DNA]</scope>
    <source>
        <strain evidence="1 2">SH398</strain>
    </source>
</reference>
<dbReference type="AlphaFoldDB" id="M5S5G2"/>
<organism evidence="1 2">
    <name type="scientific">Rhodopirellula europaea SH398</name>
    <dbReference type="NCBI Taxonomy" id="1263868"/>
    <lineage>
        <taxon>Bacteria</taxon>
        <taxon>Pseudomonadati</taxon>
        <taxon>Planctomycetota</taxon>
        <taxon>Planctomycetia</taxon>
        <taxon>Pirellulales</taxon>
        <taxon>Pirellulaceae</taxon>
        <taxon>Rhodopirellula</taxon>
    </lineage>
</organism>
<proteinExistence type="predicted"/>
<protein>
    <submittedName>
        <fullName evidence="1">Uncharacterized protein</fullName>
    </submittedName>
</protein>
<accession>M5S5G2</accession>
<dbReference type="Proteomes" id="UP000011996">
    <property type="component" value="Unassembled WGS sequence"/>
</dbReference>
<comment type="caution">
    <text evidence="1">The sequence shown here is derived from an EMBL/GenBank/DDBJ whole genome shotgun (WGS) entry which is preliminary data.</text>
</comment>
<evidence type="ECO:0000313" key="1">
    <source>
        <dbReference type="EMBL" id="EMI26863.1"/>
    </source>
</evidence>
<sequence>MTDGPSDCVAANTLEQSNTALQLMQRVLKVDIRPSSKVVQEIIP</sequence>